<dbReference type="SMART" id="SM01218">
    <property type="entry name" value="FoP_duplication"/>
    <property type="match status" value="1"/>
</dbReference>
<dbReference type="OrthoDB" id="5872474at2759"/>
<gene>
    <name evidence="4" type="ORF">WR25_21268</name>
</gene>
<evidence type="ECO:0000256" key="2">
    <source>
        <dbReference type="SAM" id="MobiDB-lite"/>
    </source>
</evidence>
<dbReference type="InterPro" id="IPR025715">
    <property type="entry name" value="FoP_C"/>
</dbReference>
<evidence type="ECO:0000313" key="4">
    <source>
        <dbReference type="EMBL" id="PAV59683.1"/>
    </source>
</evidence>
<keyword evidence="1" id="KW-0694">RNA-binding</keyword>
<name>A0A2A2JDA4_9BILA</name>
<protein>
    <recommendedName>
        <fullName evidence="3">Chromatin target of PRMT1 protein C-terminal domain-containing protein</fullName>
    </recommendedName>
</protein>
<evidence type="ECO:0000313" key="5">
    <source>
        <dbReference type="Proteomes" id="UP000218231"/>
    </source>
</evidence>
<proteinExistence type="predicted"/>
<dbReference type="AlphaFoldDB" id="A0A2A2JDA4"/>
<feature type="region of interest" description="Disordered" evidence="2">
    <location>
        <begin position="193"/>
        <end position="245"/>
    </location>
</feature>
<reference evidence="4 5" key="1">
    <citation type="journal article" date="2017" name="Curr. Biol.">
        <title>Genome architecture and evolution of a unichromosomal asexual nematode.</title>
        <authorList>
            <person name="Fradin H."/>
            <person name="Zegar C."/>
            <person name="Gutwein M."/>
            <person name="Lucas J."/>
            <person name="Kovtun M."/>
            <person name="Corcoran D."/>
            <person name="Baugh L.R."/>
            <person name="Kiontke K."/>
            <person name="Gunsalus K."/>
            <person name="Fitch D.H."/>
            <person name="Piano F."/>
        </authorList>
    </citation>
    <scope>NUCLEOTIDE SEQUENCE [LARGE SCALE GENOMIC DNA]</scope>
    <source>
        <strain evidence="4">PF1309</strain>
    </source>
</reference>
<accession>A0A2A2JDA4</accession>
<evidence type="ECO:0000256" key="1">
    <source>
        <dbReference type="ARBA" id="ARBA00022884"/>
    </source>
</evidence>
<sequence length="245" mass="28161">MTTTKVTEVGVPAKVVIVGTSKMSLHQRFSKLPKSTIVPKVRRIISKTAIYKPPRRSNPSAFHPTYYDEDAEMDEEPIGEELDDFEDEEEEEEFYDNRVSMRNGGQRRRVNVQQQQLSLADRLTKNPSYHRGRRGGGYANRGGEMRVYRSQNRFGHDEYANFHNSNRQYGNNRNSGGFNRGGFGYHRGRSFPPRYPSGGGFNHNNRFGGGKYGNKNKKTTEELDKELDQYMRRPSGSGKHQPIEF</sequence>
<feature type="compositionally biased region" description="Gly residues" evidence="2">
    <location>
        <begin position="197"/>
        <end position="212"/>
    </location>
</feature>
<feature type="compositionally biased region" description="Basic and acidic residues" evidence="2">
    <location>
        <begin position="218"/>
        <end position="231"/>
    </location>
</feature>
<organism evidence="4 5">
    <name type="scientific">Diploscapter pachys</name>
    <dbReference type="NCBI Taxonomy" id="2018661"/>
    <lineage>
        <taxon>Eukaryota</taxon>
        <taxon>Metazoa</taxon>
        <taxon>Ecdysozoa</taxon>
        <taxon>Nematoda</taxon>
        <taxon>Chromadorea</taxon>
        <taxon>Rhabditida</taxon>
        <taxon>Rhabditina</taxon>
        <taxon>Rhabditomorpha</taxon>
        <taxon>Rhabditoidea</taxon>
        <taxon>Rhabditidae</taxon>
        <taxon>Diploscapter</taxon>
    </lineage>
</organism>
<feature type="domain" description="Chromatin target of PRMT1 protein C-terminal" evidence="3">
    <location>
        <begin position="163"/>
        <end position="235"/>
    </location>
</feature>
<dbReference type="EMBL" id="LIAE01010510">
    <property type="protein sequence ID" value="PAV59683.1"/>
    <property type="molecule type" value="Genomic_DNA"/>
</dbReference>
<keyword evidence="5" id="KW-1185">Reference proteome</keyword>
<evidence type="ECO:0000259" key="3">
    <source>
        <dbReference type="SMART" id="SM01218"/>
    </source>
</evidence>
<comment type="caution">
    <text evidence="4">The sequence shown here is derived from an EMBL/GenBank/DDBJ whole genome shotgun (WGS) entry which is preliminary data.</text>
</comment>
<dbReference type="Proteomes" id="UP000218231">
    <property type="component" value="Unassembled WGS sequence"/>
</dbReference>
<dbReference type="GO" id="GO:0003723">
    <property type="term" value="F:RNA binding"/>
    <property type="evidence" value="ECO:0007669"/>
    <property type="project" value="UniProtKB-KW"/>
</dbReference>